<dbReference type="SUPFAM" id="SSF48452">
    <property type="entry name" value="TPR-like"/>
    <property type="match status" value="1"/>
</dbReference>
<protein>
    <submittedName>
        <fullName evidence="3">Uncharacterized protein</fullName>
    </submittedName>
</protein>
<name>K0TM47_THAOC</name>
<proteinExistence type="predicted"/>
<evidence type="ECO:0000256" key="1">
    <source>
        <dbReference type="SAM" id="MobiDB-lite"/>
    </source>
</evidence>
<comment type="caution">
    <text evidence="3">The sequence shown here is derived from an EMBL/GenBank/DDBJ whole genome shotgun (WGS) entry which is preliminary data.</text>
</comment>
<feature type="signal peptide" evidence="2">
    <location>
        <begin position="1"/>
        <end position="28"/>
    </location>
</feature>
<evidence type="ECO:0000313" key="4">
    <source>
        <dbReference type="Proteomes" id="UP000266841"/>
    </source>
</evidence>
<dbReference type="InterPro" id="IPR011990">
    <property type="entry name" value="TPR-like_helical_dom_sf"/>
</dbReference>
<reference evidence="3 4" key="1">
    <citation type="journal article" date="2012" name="Genome Biol.">
        <title>Genome and low-iron response of an oceanic diatom adapted to chronic iron limitation.</title>
        <authorList>
            <person name="Lommer M."/>
            <person name="Specht M."/>
            <person name="Roy A.S."/>
            <person name="Kraemer L."/>
            <person name="Andreson R."/>
            <person name="Gutowska M.A."/>
            <person name="Wolf J."/>
            <person name="Bergner S.V."/>
            <person name="Schilhabel M.B."/>
            <person name="Klostermeier U.C."/>
            <person name="Beiko R.G."/>
            <person name="Rosenstiel P."/>
            <person name="Hippler M."/>
            <person name="Laroche J."/>
        </authorList>
    </citation>
    <scope>NUCLEOTIDE SEQUENCE [LARGE SCALE GENOMIC DNA]</scope>
    <source>
        <strain evidence="3 4">CCMP1005</strain>
    </source>
</reference>
<dbReference type="Proteomes" id="UP000266841">
    <property type="component" value="Unassembled WGS sequence"/>
</dbReference>
<evidence type="ECO:0000313" key="3">
    <source>
        <dbReference type="EMBL" id="EJK75881.1"/>
    </source>
</evidence>
<feature type="compositionally biased region" description="Polar residues" evidence="1">
    <location>
        <begin position="691"/>
        <end position="701"/>
    </location>
</feature>
<feature type="chain" id="PRO_5003838111" evidence="2">
    <location>
        <begin position="29"/>
        <end position="701"/>
    </location>
</feature>
<gene>
    <name evidence="3" type="ORF">THAOC_02384</name>
</gene>
<feature type="compositionally biased region" description="Polar residues" evidence="1">
    <location>
        <begin position="457"/>
        <end position="473"/>
    </location>
</feature>
<dbReference type="eggNOG" id="ENOG502QYF1">
    <property type="taxonomic scope" value="Eukaryota"/>
</dbReference>
<dbReference type="AlphaFoldDB" id="K0TM47"/>
<keyword evidence="4" id="KW-1185">Reference proteome</keyword>
<feature type="region of interest" description="Disordered" evidence="1">
    <location>
        <begin position="453"/>
        <end position="477"/>
    </location>
</feature>
<organism evidence="3 4">
    <name type="scientific">Thalassiosira oceanica</name>
    <name type="common">Marine diatom</name>
    <dbReference type="NCBI Taxonomy" id="159749"/>
    <lineage>
        <taxon>Eukaryota</taxon>
        <taxon>Sar</taxon>
        <taxon>Stramenopiles</taxon>
        <taxon>Ochrophyta</taxon>
        <taxon>Bacillariophyta</taxon>
        <taxon>Coscinodiscophyceae</taxon>
        <taxon>Thalassiosirophycidae</taxon>
        <taxon>Thalassiosirales</taxon>
        <taxon>Thalassiosiraceae</taxon>
        <taxon>Thalassiosira</taxon>
    </lineage>
</organism>
<evidence type="ECO:0000256" key="2">
    <source>
        <dbReference type="SAM" id="SignalP"/>
    </source>
</evidence>
<feature type="region of interest" description="Disordered" evidence="1">
    <location>
        <begin position="660"/>
        <end position="701"/>
    </location>
</feature>
<sequence>MRAPHLSVKRYYWLVLFCALAIIATSAGREDHVCESGTCAERDHPGPDVVRVILSGDGSISIRGETYHPARYSSDVMRTVRQVQRSSHLLEQLEKEISNGDNPLDTIVDIISSIINVLLELSVLHKEQWMKDLALQFEEPVAEVLNDHSLELVDDHFNKAANAYETTSLIYQRIWNFLEGDLLLSIYDQETISTGQSTVFAQFSDLFQQRYNGRMGESATEDCSKAYHYLMQARLWNEKSMLLLRSSTPRAFERELHDQVIQEQSLNSGYLSIRRGIVLIDLYTFGFKLSDDNSMHQSSSGTGVFNSLVLGKLDEGQRSHLMLAMSNLEDGAQVYNAFFAENEGQYIEFELEYTANLADAYHYMASVHTYMNEWEEASDKAKISMEHYEFVFDEYYRNSMTAEAIDIASQMISTSLIQFETFLYLPRKIDDAKDSFRRHLEIRRFAMRQTALDQPLSDDTTNQDGFAHQQDSFGDTDDSLEETLQQYMAQLEDYLKLKQETGPDGTYYETYFDEGASTVTHDSLYEGSMRLAIGSLLLDMSKLWEARSELESAITLLRDGISRGDVALDAYDDNGNLVNYPVEIDLANALLNLAYAQMGLHQWKRSYEAFEESMRIFEVELHDDEAPMNNAGLVTGSNSFNEPSDKYTSWRDRLSSFFQLGPTAKEDGSGTGVDTTESESSGGIQIDSFEFTGNSSSTPHY</sequence>
<dbReference type="EMBL" id="AGNL01002676">
    <property type="protein sequence ID" value="EJK75881.1"/>
    <property type="molecule type" value="Genomic_DNA"/>
</dbReference>
<keyword evidence="2" id="KW-0732">Signal</keyword>
<accession>K0TM47</accession>
<feature type="compositionally biased region" description="Polar residues" evidence="1">
    <location>
        <begin position="672"/>
        <end position="683"/>
    </location>
</feature>